<dbReference type="PANTHER" id="PTHR13183:SF0">
    <property type="entry name" value="AXONEMAL DYNEIN LIGHT INTERMEDIATE POLYPEPTIDE 1"/>
    <property type="match status" value="1"/>
</dbReference>
<name>A0A2C6KQ87_9APIC</name>
<dbReference type="GO" id="GO:0030286">
    <property type="term" value="C:dynein complex"/>
    <property type="evidence" value="ECO:0007669"/>
    <property type="project" value="UniProtKB-KW"/>
</dbReference>
<comment type="similarity">
    <text evidence="4">Belongs to the inner dynein arm light chain family.</text>
</comment>
<dbReference type="OrthoDB" id="273640at2759"/>
<keyword evidence="7" id="KW-1185">Reference proteome</keyword>
<evidence type="ECO:0000313" key="7">
    <source>
        <dbReference type="Proteomes" id="UP000221165"/>
    </source>
</evidence>
<dbReference type="Pfam" id="PF10211">
    <property type="entry name" value="Ax_dynein_light"/>
    <property type="match status" value="1"/>
</dbReference>
<comment type="caution">
    <text evidence="6">The sequence shown here is derived from an EMBL/GenBank/DDBJ whole genome shotgun (WGS) entry which is preliminary data.</text>
</comment>
<dbReference type="Proteomes" id="UP000221165">
    <property type="component" value="Unassembled WGS sequence"/>
</dbReference>
<keyword evidence="2 5" id="KW-0175">Coiled coil</keyword>
<keyword evidence="3" id="KW-0505">Motor protein</keyword>
<keyword evidence="1" id="KW-0243">Dynein</keyword>
<gene>
    <name evidence="6" type="ORF">CSUI_007540</name>
</gene>
<dbReference type="EMBL" id="MIGC01003989">
    <property type="protein sequence ID" value="PHJ18634.1"/>
    <property type="molecule type" value="Genomic_DNA"/>
</dbReference>
<dbReference type="GO" id="GO:0005930">
    <property type="term" value="C:axoneme"/>
    <property type="evidence" value="ECO:0007669"/>
    <property type="project" value="TreeGrafter"/>
</dbReference>
<dbReference type="AlphaFoldDB" id="A0A2C6KQ87"/>
<evidence type="ECO:0000256" key="5">
    <source>
        <dbReference type="SAM" id="Coils"/>
    </source>
</evidence>
<dbReference type="InterPro" id="IPR019347">
    <property type="entry name" value="Axonemal_dynein_light_chain"/>
</dbReference>
<evidence type="ECO:0000256" key="3">
    <source>
        <dbReference type="ARBA" id="ARBA00023175"/>
    </source>
</evidence>
<dbReference type="GeneID" id="94430896"/>
<accession>A0A2C6KQ87</accession>
<dbReference type="GO" id="GO:0045504">
    <property type="term" value="F:dynein heavy chain binding"/>
    <property type="evidence" value="ECO:0007669"/>
    <property type="project" value="TreeGrafter"/>
</dbReference>
<evidence type="ECO:0000256" key="4">
    <source>
        <dbReference type="ARBA" id="ARBA00038114"/>
    </source>
</evidence>
<organism evidence="6 7">
    <name type="scientific">Cystoisospora suis</name>
    <dbReference type="NCBI Taxonomy" id="483139"/>
    <lineage>
        <taxon>Eukaryota</taxon>
        <taxon>Sar</taxon>
        <taxon>Alveolata</taxon>
        <taxon>Apicomplexa</taxon>
        <taxon>Conoidasida</taxon>
        <taxon>Coccidia</taxon>
        <taxon>Eucoccidiorida</taxon>
        <taxon>Eimeriorina</taxon>
        <taxon>Sarcocystidae</taxon>
        <taxon>Cystoisospora</taxon>
    </lineage>
</organism>
<evidence type="ECO:0000256" key="1">
    <source>
        <dbReference type="ARBA" id="ARBA00023017"/>
    </source>
</evidence>
<evidence type="ECO:0000256" key="2">
    <source>
        <dbReference type="ARBA" id="ARBA00023054"/>
    </source>
</evidence>
<reference evidence="6 7" key="1">
    <citation type="journal article" date="2017" name="Int. J. Parasitol.">
        <title>The genome of the protozoan parasite Cystoisospora suis and a reverse vaccinology approach to identify vaccine candidates.</title>
        <authorList>
            <person name="Palmieri N."/>
            <person name="Shrestha A."/>
            <person name="Ruttkowski B."/>
            <person name="Beck T."/>
            <person name="Vogl C."/>
            <person name="Tomley F."/>
            <person name="Blake D.P."/>
            <person name="Joachim A."/>
        </authorList>
    </citation>
    <scope>NUCLEOTIDE SEQUENCE [LARGE SCALE GENOMIC DNA]</scope>
    <source>
        <strain evidence="6 7">Wien I</strain>
    </source>
</reference>
<protein>
    <submittedName>
        <fullName evidence="6">Inner dynein arm light chain</fullName>
    </submittedName>
</protein>
<sequence length="237" mass="27402">MQSSLLKYRTPQVERIINKDAGKGKSKGPGDVSSHKIATVTTEDILDSILPPREWTENGQLWTQRVSSTPATRADVIGLQDELDKRLQQRQAREYGLCPVREELYSQCFDEILRQVTIACAERGLLLHRVRTELHTMIRAYQKLYESSAAFGMRKALQAEQHRNEMDERVETLTESNKQLEQEVRVMERYVEKTAQDARERMEQEEQGHRATVAALKKKSQKVKHELERLLSVASRK</sequence>
<dbReference type="RefSeq" id="XP_067920340.1">
    <property type="nucleotide sequence ID" value="XM_068067685.1"/>
</dbReference>
<dbReference type="PANTHER" id="PTHR13183">
    <property type="entry name" value="AXONEMAL INNER ARM DYNEIN LIGHT CHAIN 28"/>
    <property type="match status" value="1"/>
</dbReference>
<dbReference type="VEuPathDB" id="ToxoDB:CSUI_007540"/>
<feature type="coiled-coil region" evidence="5">
    <location>
        <begin position="156"/>
        <end position="233"/>
    </location>
</feature>
<proteinExistence type="inferred from homology"/>
<evidence type="ECO:0000313" key="6">
    <source>
        <dbReference type="EMBL" id="PHJ18634.1"/>
    </source>
</evidence>